<feature type="compositionally biased region" description="Pro residues" evidence="2">
    <location>
        <begin position="1044"/>
        <end position="1057"/>
    </location>
</feature>
<dbReference type="EMBL" id="BSDZ01000009">
    <property type="protein sequence ID" value="GLI60954.1"/>
    <property type="molecule type" value="Genomic_DNA"/>
</dbReference>
<evidence type="ECO:0000256" key="2">
    <source>
        <dbReference type="SAM" id="MobiDB-lite"/>
    </source>
</evidence>
<keyword evidence="1" id="KW-0804">Transcription</keyword>
<evidence type="ECO:0000259" key="3">
    <source>
        <dbReference type="PROSITE" id="PS51913"/>
    </source>
</evidence>
<protein>
    <recommendedName>
        <fullName evidence="3">HTH HARE-type domain-containing protein</fullName>
    </recommendedName>
</protein>
<comment type="caution">
    <text evidence="4">The sequence shown here is derived from an EMBL/GenBank/DDBJ whole genome shotgun (WGS) entry which is preliminary data.</text>
</comment>
<feature type="compositionally biased region" description="Basic and acidic residues" evidence="2">
    <location>
        <begin position="456"/>
        <end position="470"/>
    </location>
</feature>
<feature type="region of interest" description="Disordered" evidence="2">
    <location>
        <begin position="499"/>
        <end position="634"/>
    </location>
</feature>
<feature type="compositionally biased region" description="Basic and acidic residues" evidence="2">
    <location>
        <begin position="889"/>
        <end position="898"/>
    </location>
</feature>
<feature type="region of interest" description="Disordered" evidence="2">
    <location>
        <begin position="1157"/>
        <end position="1176"/>
    </location>
</feature>
<evidence type="ECO:0000313" key="4">
    <source>
        <dbReference type="EMBL" id="GLI60954.1"/>
    </source>
</evidence>
<feature type="compositionally biased region" description="Acidic residues" evidence="2">
    <location>
        <begin position="362"/>
        <end position="377"/>
    </location>
</feature>
<gene>
    <name evidence="4" type="ORF">VaNZ11_003206</name>
</gene>
<feature type="domain" description="HTH HARE-type" evidence="3">
    <location>
        <begin position="43"/>
        <end position="116"/>
    </location>
</feature>
<dbReference type="Proteomes" id="UP001165090">
    <property type="component" value="Unassembled WGS sequence"/>
</dbReference>
<accession>A0ABQ5RUH8</accession>
<proteinExistence type="predicted"/>
<dbReference type="Pfam" id="PF05066">
    <property type="entry name" value="HARE-HTH"/>
    <property type="match status" value="1"/>
</dbReference>
<feature type="compositionally biased region" description="Acidic residues" evidence="2">
    <location>
        <begin position="546"/>
        <end position="561"/>
    </location>
</feature>
<feature type="region of interest" description="Disordered" evidence="2">
    <location>
        <begin position="921"/>
        <end position="941"/>
    </location>
</feature>
<feature type="compositionally biased region" description="Basic and acidic residues" evidence="2">
    <location>
        <begin position="1018"/>
        <end position="1029"/>
    </location>
</feature>
<organism evidence="4 5">
    <name type="scientific">Volvox africanus</name>
    <dbReference type="NCBI Taxonomy" id="51714"/>
    <lineage>
        <taxon>Eukaryota</taxon>
        <taxon>Viridiplantae</taxon>
        <taxon>Chlorophyta</taxon>
        <taxon>core chlorophytes</taxon>
        <taxon>Chlorophyceae</taxon>
        <taxon>CS clade</taxon>
        <taxon>Chlamydomonadales</taxon>
        <taxon>Volvocaceae</taxon>
        <taxon>Volvox</taxon>
    </lineage>
</organism>
<keyword evidence="5" id="KW-1185">Reference proteome</keyword>
<feature type="non-terminal residue" evidence="4">
    <location>
        <position position="1205"/>
    </location>
</feature>
<feature type="region of interest" description="Disordered" evidence="2">
    <location>
        <begin position="997"/>
        <end position="1061"/>
    </location>
</feature>
<dbReference type="PROSITE" id="PS51913">
    <property type="entry name" value="HTH_HARE"/>
    <property type="match status" value="1"/>
</dbReference>
<feature type="region of interest" description="Disordered" evidence="2">
    <location>
        <begin position="137"/>
        <end position="187"/>
    </location>
</feature>
<dbReference type="InterPro" id="IPR007759">
    <property type="entry name" value="Asxl_HARE-HTH"/>
</dbReference>
<feature type="region of interest" description="Disordered" evidence="2">
    <location>
        <begin position="352"/>
        <end position="400"/>
    </location>
</feature>
<evidence type="ECO:0000256" key="1">
    <source>
        <dbReference type="ARBA" id="ARBA00023163"/>
    </source>
</evidence>
<evidence type="ECO:0000313" key="5">
    <source>
        <dbReference type="Proteomes" id="UP001165090"/>
    </source>
</evidence>
<feature type="region of interest" description="Disordered" evidence="2">
    <location>
        <begin position="1"/>
        <end position="30"/>
    </location>
</feature>
<name>A0ABQ5RUH8_9CHLO</name>
<reference evidence="4 5" key="1">
    <citation type="journal article" date="2023" name="IScience">
        <title>Expanded male sex-determining region conserved during the evolution of homothallism in the green alga Volvox.</title>
        <authorList>
            <person name="Yamamoto K."/>
            <person name="Matsuzaki R."/>
            <person name="Mahakham W."/>
            <person name="Heman W."/>
            <person name="Sekimoto H."/>
            <person name="Kawachi M."/>
            <person name="Minakuchi Y."/>
            <person name="Toyoda A."/>
            <person name="Nozaki H."/>
        </authorList>
    </citation>
    <scope>NUCLEOTIDE SEQUENCE [LARGE SCALE GENOMIC DNA]</scope>
    <source>
        <strain evidence="4 5">NIES-4468</strain>
    </source>
</reference>
<feature type="compositionally biased region" description="Polar residues" evidence="2">
    <location>
        <begin position="165"/>
        <end position="183"/>
    </location>
</feature>
<sequence length="1205" mass="124855">MSGMASVGRRATAGAGRSRRNMYSTDFESETADQASGIPLTGGIFKNAAFEVLKQEERLMTSGEITKLAMERRLLRCMGKTPENTMASALYTEVRKKANTTVFIKPKEGLFGLKAWLSEPWLLNWLAQEGIDVAELQEPSAPEPVPKKVRTSYNGATPRAGGGSMSSHRASTSGAQLMRSSSAGVGAREPVGGGTVAAGHCPSLNGQTKVPGGGGGGVVGRASSLINLGSAAALANGGMQRLPYGGGGRGGAGIGVLAATTGSNYGGGGGTAADALSSLHLLVDAADEIEQEGGPECEQAEIHRPPIVRRRSDSLIRTASFRRQRPLLSRETSLPSMIARVRVRSEFEEEQDAAAAVAVNGDQEEDLDEEDDGDDDATATAHGSARETLKALQRTPHLPPETAASADWLIVHDRQDQQLRKYQQLLMQHQRQLRGQQDRASVAGVMEEVSEDDDGDPQHSDGGDGGEPKSVRWAAGSEDWGQHPGVYRGLRGGRMAGMRNALTDGGSRPVGLSRLNHTACGSGRRASEPDLLASFAGSGTERGDVTEDDDGQNGEGEEGMQGEEGTGGEAPELAQQHWRWGLPPRPGSGRRGREVRGAGQQPPPGGVTQRCSPSSRQHADGTVLPAPHQHRSPKSMSAAHIPAMQMRGSTHVPLDVLDGMPTGTAVAAAAAAGGLPGNAAAVKAMLAAAGGCHGAGAGGLSLPLPEHVVEHLRAGLVIGGTVSLAAMSQAMDLGLTTAQLHALCGPLLPPPPALGMGIPGLEIGALLRDIPSSYAAAAVGGARGCLLPPALMKMATSLGRSPRLSANLVATRRKMTEQGGNEAVAMERDDTDDLGSVSGRMKMERNLRWASGEQRDGGRGSCRPAAMRRSTVDGEEDWDADTSMPDGDADARPVDKAAPKPCNRGITAAADVAEIAISELQGKTSSRETQQDDANAAAWSAADGPLSSSAAAAAAAAADVASRDQHRSGGEALLRAPVEVSPVGGPSAASVALHDAMNSPDSQLVGGSADRTSPYTDDMDHNRGDDSGHSNRTVTAALVGQPYPAEPSGPPPPPPPGHALAGPLSQLALLQQQHLKLLPPVEAARPGDVPDPSSINRIRQQVLDMEARMGSLNRETGRAYVLMARVLEHKGTFWSLTMAERALMRAWTIVSVVGASRRSSDGSGAAATTSDTPSGVAEAAAAEASAAAAGEILGQLPDSFHTFQY</sequence>
<feature type="compositionally biased region" description="Low complexity" evidence="2">
    <location>
        <begin position="932"/>
        <end position="941"/>
    </location>
</feature>
<feature type="compositionally biased region" description="Basic and acidic residues" evidence="2">
    <location>
        <begin position="849"/>
        <end position="858"/>
    </location>
</feature>
<feature type="region of interest" description="Disordered" evidence="2">
    <location>
        <begin position="849"/>
        <end position="902"/>
    </location>
</feature>
<feature type="region of interest" description="Disordered" evidence="2">
    <location>
        <begin position="432"/>
        <end position="480"/>
    </location>
</feature>